<evidence type="ECO:0000256" key="5">
    <source>
        <dbReference type="HAMAP-Rule" id="MF_00527"/>
    </source>
</evidence>
<evidence type="ECO:0000313" key="6">
    <source>
        <dbReference type="EMBL" id="ROZ62523.1"/>
    </source>
</evidence>
<dbReference type="NCBIfam" id="TIGR00567">
    <property type="entry name" value="3mg"/>
    <property type="match status" value="1"/>
</dbReference>
<keyword evidence="6" id="KW-0326">Glycosidase</keyword>
<dbReference type="EMBL" id="RKMF01000012">
    <property type="protein sequence ID" value="ROZ62523.1"/>
    <property type="molecule type" value="Genomic_DNA"/>
</dbReference>
<dbReference type="CDD" id="cd00540">
    <property type="entry name" value="AAG"/>
    <property type="match status" value="1"/>
</dbReference>
<reference evidence="6 7" key="1">
    <citation type="submission" date="2018-10" db="EMBL/GenBank/DDBJ databases">
        <title>Kocuria sp. M5W7-7, whole genome shotgun sequence.</title>
        <authorList>
            <person name="Tuo L."/>
        </authorList>
    </citation>
    <scope>NUCLEOTIDE SEQUENCE [LARGE SCALE GENOMIC DNA]</scope>
    <source>
        <strain evidence="6 7">M5W7-7</strain>
    </source>
</reference>
<gene>
    <name evidence="6" type="ORF">EDL96_10125</name>
</gene>
<comment type="similarity">
    <text evidence="1 5">Belongs to the DNA glycosylase MPG family.</text>
</comment>
<dbReference type="EC" id="3.2.2.-" evidence="5"/>
<dbReference type="InterPro" id="IPR003180">
    <property type="entry name" value="MPG"/>
</dbReference>
<keyword evidence="3 5" id="KW-0378">Hydrolase</keyword>
<keyword evidence="4 5" id="KW-0234">DNA repair</keyword>
<dbReference type="GO" id="GO:0003677">
    <property type="term" value="F:DNA binding"/>
    <property type="evidence" value="ECO:0007669"/>
    <property type="project" value="InterPro"/>
</dbReference>
<dbReference type="InterPro" id="IPR011034">
    <property type="entry name" value="Formyl_transferase-like_C_sf"/>
</dbReference>
<dbReference type="AlphaFoldDB" id="A0A3N3ZVS7"/>
<evidence type="ECO:0000256" key="3">
    <source>
        <dbReference type="ARBA" id="ARBA00022801"/>
    </source>
</evidence>
<accession>A0A3N3ZVS7</accession>
<dbReference type="Pfam" id="PF02245">
    <property type="entry name" value="Pur_DNA_glyco"/>
    <property type="match status" value="1"/>
</dbReference>
<evidence type="ECO:0000256" key="4">
    <source>
        <dbReference type="ARBA" id="ARBA00023204"/>
    </source>
</evidence>
<name>A0A3N3ZVS7_9MICC</name>
<dbReference type="GO" id="GO:0003905">
    <property type="term" value="F:alkylbase DNA N-glycosylase activity"/>
    <property type="evidence" value="ECO:0007669"/>
    <property type="project" value="InterPro"/>
</dbReference>
<sequence length="234" mass="24436">MQLGKQGRPEPCVEPGLDRDLLGVLELPAPQAAPLLLGSLLSHTGPEGTVTLRLTEIEAYGGPADSDLPDPGAHTFNGRTARNASMFGPAGRVYVYFTYGMHHAVNLVCRPAGTAGGCLIRAGEVLEGTELARQRRSVRRRTPVPDLALARGPGNVAQALSLTLADDGALLTSDLAATGLTLRRGGPVAEIVTTARTGVSGPGGGPEYPWRFAVAGDPTVSPYRAAVTRNRRRG</sequence>
<dbReference type="Gene3D" id="3.10.300.10">
    <property type="entry name" value="Methylpurine-DNA glycosylase (MPG)"/>
    <property type="match status" value="1"/>
</dbReference>
<dbReference type="PANTHER" id="PTHR10429">
    <property type="entry name" value="DNA-3-METHYLADENINE GLYCOSYLASE"/>
    <property type="match status" value="1"/>
</dbReference>
<evidence type="ECO:0000313" key="7">
    <source>
        <dbReference type="Proteomes" id="UP000270616"/>
    </source>
</evidence>
<evidence type="ECO:0000256" key="2">
    <source>
        <dbReference type="ARBA" id="ARBA00022763"/>
    </source>
</evidence>
<dbReference type="OrthoDB" id="9794313at2"/>
<dbReference type="GO" id="GO:0006284">
    <property type="term" value="P:base-excision repair"/>
    <property type="evidence" value="ECO:0007669"/>
    <property type="project" value="InterPro"/>
</dbReference>
<dbReference type="InterPro" id="IPR036995">
    <property type="entry name" value="MPG_sf"/>
</dbReference>
<dbReference type="HAMAP" id="MF_00527">
    <property type="entry name" value="3MGH"/>
    <property type="match status" value="1"/>
</dbReference>
<dbReference type="SUPFAM" id="SSF50486">
    <property type="entry name" value="FMT C-terminal domain-like"/>
    <property type="match status" value="1"/>
</dbReference>
<dbReference type="Proteomes" id="UP000270616">
    <property type="component" value="Unassembled WGS sequence"/>
</dbReference>
<dbReference type="PANTHER" id="PTHR10429:SF0">
    <property type="entry name" value="DNA-3-METHYLADENINE GLYCOSYLASE"/>
    <property type="match status" value="1"/>
</dbReference>
<comment type="caution">
    <text evidence="6">The sequence shown here is derived from an EMBL/GenBank/DDBJ whole genome shotgun (WGS) entry which is preliminary data.</text>
</comment>
<protein>
    <recommendedName>
        <fullName evidence="5">Putative 3-methyladenine DNA glycosylase</fullName>
        <ecNumber evidence="5">3.2.2.-</ecNumber>
    </recommendedName>
</protein>
<keyword evidence="2 5" id="KW-0227">DNA damage</keyword>
<keyword evidence="7" id="KW-1185">Reference proteome</keyword>
<dbReference type="RefSeq" id="WP_123825731.1">
    <property type="nucleotide sequence ID" value="NZ_RKMF01000012.1"/>
</dbReference>
<dbReference type="NCBIfam" id="NF002003">
    <property type="entry name" value="PRK00802.1-3"/>
    <property type="match status" value="1"/>
</dbReference>
<organism evidence="6 7">
    <name type="scientific">Kocuria soli</name>
    <dbReference type="NCBI Taxonomy" id="2485125"/>
    <lineage>
        <taxon>Bacteria</taxon>
        <taxon>Bacillati</taxon>
        <taxon>Actinomycetota</taxon>
        <taxon>Actinomycetes</taxon>
        <taxon>Micrococcales</taxon>
        <taxon>Micrococcaceae</taxon>
        <taxon>Kocuria</taxon>
    </lineage>
</organism>
<evidence type="ECO:0000256" key="1">
    <source>
        <dbReference type="ARBA" id="ARBA00009232"/>
    </source>
</evidence>
<proteinExistence type="inferred from homology"/>